<dbReference type="InterPro" id="IPR036388">
    <property type="entry name" value="WH-like_DNA-bd_sf"/>
</dbReference>
<dbReference type="InterPro" id="IPR012318">
    <property type="entry name" value="HTH_CRP"/>
</dbReference>
<keyword evidence="7" id="KW-1185">Reference proteome</keyword>
<dbReference type="GO" id="GO:0005829">
    <property type="term" value="C:cytosol"/>
    <property type="evidence" value="ECO:0007669"/>
    <property type="project" value="TreeGrafter"/>
</dbReference>
<dbReference type="GO" id="GO:0003677">
    <property type="term" value="F:DNA binding"/>
    <property type="evidence" value="ECO:0007669"/>
    <property type="project" value="UniProtKB-KW"/>
</dbReference>
<dbReference type="Pfam" id="PF00027">
    <property type="entry name" value="cNMP_binding"/>
    <property type="match status" value="1"/>
</dbReference>
<dbReference type="PROSITE" id="PS50042">
    <property type="entry name" value="CNMP_BINDING_3"/>
    <property type="match status" value="1"/>
</dbReference>
<dbReference type="Gene3D" id="1.10.10.10">
    <property type="entry name" value="Winged helix-like DNA-binding domain superfamily/Winged helix DNA-binding domain"/>
    <property type="match status" value="1"/>
</dbReference>
<keyword evidence="2" id="KW-0238">DNA-binding</keyword>
<dbReference type="SMART" id="SM00100">
    <property type="entry name" value="cNMP"/>
    <property type="match status" value="1"/>
</dbReference>
<dbReference type="OrthoDB" id="9810708at2"/>
<dbReference type="InterPro" id="IPR018490">
    <property type="entry name" value="cNMP-bd_dom_sf"/>
</dbReference>
<dbReference type="PATRIC" id="fig|1182568.3.peg.819"/>
<dbReference type="KEGG" id="dpu:SU48_03925"/>
<dbReference type="Gene3D" id="2.60.120.10">
    <property type="entry name" value="Jelly Rolls"/>
    <property type="match status" value="1"/>
</dbReference>
<dbReference type="PANTHER" id="PTHR24567">
    <property type="entry name" value="CRP FAMILY TRANSCRIPTIONAL REGULATORY PROTEIN"/>
    <property type="match status" value="1"/>
</dbReference>
<dbReference type="GO" id="GO:0003700">
    <property type="term" value="F:DNA-binding transcription factor activity"/>
    <property type="evidence" value="ECO:0007669"/>
    <property type="project" value="TreeGrafter"/>
</dbReference>
<dbReference type="RefSeq" id="WP_064014109.1">
    <property type="nucleotide sequence ID" value="NZ_CP011387.1"/>
</dbReference>
<keyword evidence="1" id="KW-0805">Transcription regulation</keyword>
<dbReference type="Proteomes" id="UP000077363">
    <property type="component" value="Chromosome"/>
</dbReference>
<evidence type="ECO:0000256" key="2">
    <source>
        <dbReference type="ARBA" id="ARBA00023125"/>
    </source>
</evidence>
<evidence type="ECO:0000259" key="5">
    <source>
        <dbReference type="PROSITE" id="PS51063"/>
    </source>
</evidence>
<dbReference type="SMART" id="SM00419">
    <property type="entry name" value="HTH_CRP"/>
    <property type="match status" value="1"/>
</dbReference>
<feature type="domain" description="Cyclic nucleotide-binding" evidence="4">
    <location>
        <begin position="12"/>
        <end position="133"/>
    </location>
</feature>
<dbReference type="InterPro" id="IPR014710">
    <property type="entry name" value="RmlC-like_jellyroll"/>
</dbReference>
<dbReference type="InterPro" id="IPR036390">
    <property type="entry name" value="WH_DNA-bd_sf"/>
</dbReference>
<protein>
    <recommendedName>
        <fullName evidence="8">Crp/Fnr family transcriptional regulator</fullName>
    </recommendedName>
</protein>
<dbReference type="PANTHER" id="PTHR24567:SF74">
    <property type="entry name" value="HTH-TYPE TRANSCRIPTIONAL REGULATOR ARCR"/>
    <property type="match status" value="1"/>
</dbReference>
<reference evidence="6 7" key="1">
    <citation type="submission" date="2015-01" db="EMBL/GenBank/DDBJ databases">
        <title>Deinococcus puniceus/DY1/ whole genome sequencing.</title>
        <authorList>
            <person name="Kim M.K."/>
            <person name="Srinivasan S."/>
            <person name="Lee J.-J."/>
        </authorList>
    </citation>
    <scope>NUCLEOTIDE SEQUENCE [LARGE SCALE GENOMIC DNA]</scope>
    <source>
        <strain evidence="6 7">DY1</strain>
    </source>
</reference>
<evidence type="ECO:0000313" key="7">
    <source>
        <dbReference type="Proteomes" id="UP000077363"/>
    </source>
</evidence>
<gene>
    <name evidence="6" type="ORF">SU48_03925</name>
</gene>
<dbReference type="EMBL" id="CP011387">
    <property type="protein sequence ID" value="ANE43054.1"/>
    <property type="molecule type" value="Genomic_DNA"/>
</dbReference>
<name>A0A172T7Y6_9DEIO</name>
<evidence type="ECO:0000256" key="1">
    <source>
        <dbReference type="ARBA" id="ARBA00023015"/>
    </source>
</evidence>
<sequence>MDIPALLRLTPLFSEASAEALKPLAQVARVLDVAAGTVLAWQGDTADCLFIVQSGAVHASSIAAGGRELTLFVAGARQVAGGSEVFLDSAPHAATLTTLTPTRVLTLPASAVRRTVFASPDLSRALVAHLARREAELMARMQRLVLTELGARLAAYLLEHARPGGFPLPTNSTLAAELGSVPEVVSRKLGEFYRLGLISLERRTVRVTDAARLRDIVG</sequence>
<dbReference type="STRING" id="1182568.SU48_03925"/>
<dbReference type="SUPFAM" id="SSF51206">
    <property type="entry name" value="cAMP-binding domain-like"/>
    <property type="match status" value="1"/>
</dbReference>
<proteinExistence type="predicted"/>
<dbReference type="AlphaFoldDB" id="A0A172T7Y6"/>
<evidence type="ECO:0000259" key="4">
    <source>
        <dbReference type="PROSITE" id="PS50042"/>
    </source>
</evidence>
<dbReference type="CDD" id="cd00038">
    <property type="entry name" value="CAP_ED"/>
    <property type="match status" value="1"/>
</dbReference>
<dbReference type="InterPro" id="IPR000595">
    <property type="entry name" value="cNMP-bd_dom"/>
</dbReference>
<feature type="domain" description="HTH crp-type" evidence="5">
    <location>
        <begin position="147"/>
        <end position="211"/>
    </location>
</feature>
<keyword evidence="3" id="KW-0804">Transcription</keyword>
<accession>A0A172T7Y6</accession>
<dbReference type="SUPFAM" id="SSF46785">
    <property type="entry name" value="Winged helix' DNA-binding domain"/>
    <property type="match status" value="1"/>
</dbReference>
<dbReference type="InterPro" id="IPR050397">
    <property type="entry name" value="Env_Response_Regulators"/>
</dbReference>
<evidence type="ECO:0008006" key="8">
    <source>
        <dbReference type="Google" id="ProtNLM"/>
    </source>
</evidence>
<evidence type="ECO:0000313" key="6">
    <source>
        <dbReference type="EMBL" id="ANE43054.1"/>
    </source>
</evidence>
<dbReference type="PROSITE" id="PS51063">
    <property type="entry name" value="HTH_CRP_2"/>
    <property type="match status" value="1"/>
</dbReference>
<evidence type="ECO:0000256" key="3">
    <source>
        <dbReference type="ARBA" id="ARBA00023163"/>
    </source>
</evidence>
<organism evidence="6 7">
    <name type="scientific">Deinococcus puniceus</name>
    <dbReference type="NCBI Taxonomy" id="1182568"/>
    <lineage>
        <taxon>Bacteria</taxon>
        <taxon>Thermotogati</taxon>
        <taxon>Deinococcota</taxon>
        <taxon>Deinococci</taxon>
        <taxon>Deinococcales</taxon>
        <taxon>Deinococcaceae</taxon>
        <taxon>Deinococcus</taxon>
    </lineage>
</organism>
<dbReference type="Pfam" id="PF13545">
    <property type="entry name" value="HTH_Crp_2"/>
    <property type="match status" value="1"/>
</dbReference>